<accession>A0A158F491</accession>
<protein>
    <submittedName>
        <fullName evidence="5">MarR family transcriptional regulator</fullName>
    </submittedName>
</protein>
<dbReference type="EMBL" id="FCOC02000002">
    <property type="protein sequence ID" value="SAL14666.1"/>
    <property type="molecule type" value="Genomic_DNA"/>
</dbReference>
<evidence type="ECO:0000259" key="4">
    <source>
        <dbReference type="PROSITE" id="PS50995"/>
    </source>
</evidence>
<dbReference type="OrthoDB" id="1467380at2"/>
<dbReference type="GO" id="GO:0003700">
    <property type="term" value="F:DNA-binding transcription factor activity"/>
    <property type="evidence" value="ECO:0007669"/>
    <property type="project" value="InterPro"/>
</dbReference>
<keyword evidence="1" id="KW-0805">Transcription regulation</keyword>
<evidence type="ECO:0000256" key="3">
    <source>
        <dbReference type="ARBA" id="ARBA00023163"/>
    </source>
</evidence>
<proteinExistence type="predicted"/>
<dbReference type="PANTHER" id="PTHR42756:SF1">
    <property type="entry name" value="TRANSCRIPTIONAL REPRESSOR OF EMRAB OPERON"/>
    <property type="match status" value="1"/>
</dbReference>
<organism evidence="5 6">
    <name type="scientific">Caballeronia sordidicola</name>
    <name type="common">Burkholderia sordidicola</name>
    <dbReference type="NCBI Taxonomy" id="196367"/>
    <lineage>
        <taxon>Bacteria</taxon>
        <taxon>Pseudomonadati</taxon>
        <taxon>Pseudomonadota</taxon>
        <taxon>Betaproteobacteria</taxon>
        <taxon>Burkholderiales</taxon>
        <taxon>Burkholderiaceae</taxon>
        <taxon>Caballeronia</taxon>
    </lineage>
</organism>
<evidence type="ECO:0000313" key="6">
    <source>
        <dbReference type="Proteomes" id="UP000054893"/>
    </source>
</evidence>
<dbReference type="RefSeq" id="WP_060817259.1">
    <property type="nucleotide sequence ID" value="NZ_FCOC02000002.1"/>
</dbReference>
<dbReference type="Gene3D" id="1.10.10.10">
    <property type="entry name" value="Winged helix-like DNA-binding domain superfamily/Winged helix DNA-binding domain"/>
    <property type="match status" value="1"/>
</dbReference>
<dbReference type="Pfam" id="PF01047">
    <property type="entry name" value="MarR"/>
    <property type="match status" value="1"/>
</dbReference>
<evidence type="ECO:0000256" key="1">
    <source>
        <dbReference type="ARBA" id="ARBA00023015"/>
    </source>
</evidence>
<dbReference type="PROSITE" id="PS50995">
    <property type="entry name" value="HTH_MARR_2"/>
    <property type="match status" value="1"/>
</dbReference>
<dbReference type="PRINTS" id="PR00598">
    <property type="entry name" value="HTHMARR"/>
</dbReference>
<reference evidence="5 6" key="1">
    <citation type="submission" date="2016-01" db="EMBL/GenBank/DDBJ databases">
        <authorList>
            <person name="Oliw E.H."/>
        </authorList>
    </citation>
    <scope>NUCLEOTIDE SEQUENCE [LARGE SCALE GENOMIC DNA]</scope>
    <source>
        <strain evidence="5">LMG 22029</strain>
    </source>
</reference>
<gene>
    <name evidence="5" type="ORF">AWB64_00726</name>
</gene>
<dbReference type="InterPro" id="IPR036388">
    <property type="entry name" value="WH-like_DNA-bd_sf"/>
</dbReference>
<dbReference type="SMART" id="SM00347">
    <property type="entry name" value="HTH_MARR"/>
    <property type="match status" value="1"/>
</dbReference>
<dbReference type="Proteomes" id="UP000054893">
    <property type="component" value="Unassembled WGS sequence"/>
</dbReference>
<keyword evidence="2" id="KW-0238">DNA-binding</keyword>
<dbReference type="SUPFAM" id="SSF46785">
    <property type="entry name" value="Winged helix' DNA-binding domain"/>
    <property type="match status" value="1"/>
</dbReference>
<dbReference type="GO" id="GO:0003677">
    <property type="term" value="F:DNA binding"/>
    <property type="evidence" value="ECO:0007669"/>
    <property type="project" value="UniProtKB-KW"/>
</dbReference>
<evidence type="ECO:0000256" key="2">
    <source>
        <dbReference type="ARBA" id="ARBA00023125"/>
    </source>
</evidence>
<sequence length="156" mass="17461">MDETERIAVIQQFGRTYRVFMQAFESQVGQPMPRWRILLALHEHSGELSQKKLVERLRVDPGALTRQLKTLEALGWIARSVDQRDNRISNVILTDEGRAVVNAGLPRRNAFLHETLSTLPDEAITALSGALRVLEQRIIEVASSASSETATLDDNA</sequence>
<dbReference type="InterPro" id="IPR000835">
    <property type="entry name" value="HTH_MarR-typ"/>
</dbReference>
<dbReference type="InterPro" id="IPR036390">
    <property type="entry name" value="WH_DNA-bd_sf"/>
</dbReference>
<feature type="domain" description="HTH marR-type" evidence="4">
    <location>
        <begin position="3"/>
        <end position="136"/>
    </location>
</feature>
<keyword evidence="3" id="KW-0804">Transcription</keyword>
<dbReference type="PANTHER" id="PTHR42756">
    <property type="entry name" value="TRANSCRIPTIONAL REGULATOR, MARR"/>
    <property type="match status" value="1"/>
</dbReference>
<name>A0A158F491_CABSO</name>
<dbReference type="AlphaFoldDB" id="A0A158F491"/>
<evidence type="ECO:0000313" key="5">
    <source>
        <dbReference type="EMBL" id="SAL14666.1"/>
    </source>
</evidence>